<proteinExistence type="predicted"/>
<evidence type="ECO:0000313" key="3">
    <source>
        <dbReference type="Proteomes" id="UP001549119"/>
    </source>
</evidence>
<comment type="caution">
    <text evidence="2">The sequence shown here is derived from an EMBL/GenBank/DDBJ whole genome shotgun (WGS) entry which is preliminary data.</text>
</comment>
<reference evidence="2 3" key="1">
    <citation type="submission" date="2024-06" db="EMBL/GenBank/DDBJ databases">
        <title>Genomics of switchgrass bacterial isolates.</title>
        <authorList>
            <person name="Shade A."/>
        </authorList>
    </citation>
    <scope>NUCLEOTIDE SEQUENCE [LARGE SCALE GENOMIC DNA]</scope>
    <source>
        <strain evidence="2 3">PvP084</strain>
    </source>
</reference>
<keyword evidence="3" id="KW-1185">Reference proteome</keyword>
<sequence>MPEDKRRARRKGESPDDKSGRDESPAIAGFVPFADEAGARSIGALCFENGTDRIAVHGSIDLTRDRTGLDQARLLRETLDAIVKALEGSDLPEAVAEAPDAPPRSVKNPFA</sequence>
<organism evidence="2 3">
    <name type="scientific">Methylobacterium radiotolerans</name>
    <dbReference type="NCBI Taxonomy" id="31998"/>
    <lineage>
        <taxon>Bacteria</taxon>
        <taxon>Pseudomonadati</taxon>
        <taxon>Pseudomonadota</taxon>
        <taxon>Alphaproteobacteria</taxon>
        <taxon>Hyphomicrobiales</taxon>
        <taxon>Methylobacteriaceae</taxon>
        <taxon>Methylobacterium</taxon>
    </lineage>
</organism>
<evidence type="ECO:0000313" key="2">
    <source>
        <dbReference type="EMBL" id="MET3866824.1"/>
    </source>
</evidence>
<dbReference type="EMBL" id="JBEPNW010000002">
    <property type="protein sequence ID" value="MET3866824.1"/>
    <property type="molecule type" value="Genomic_DNA"/>
</dbReference>
<name>A0ABV2NK52_9HYPH</name>
<accession>A0ABV2NK52</accession>
<feature type="region of interest" description="Disordered" evidence="1">
    <location>
        <begin position="1"/>
        <end position="28"/>
    </location>
</feature>
<dbReference type="Proteomes" id="UP001549119">
    <property type="component" value="Unassembled WGS sequence"/>
</dbReference>
<dbReference type="GeneID" id="25390494"/>
<feature type="compositionally biased region" description="Basic and acidic residues" evidence="1">
    <location>
        <begin position="1"/>
        <end position="24"/>
    </location>
</feature>
<evidence type="ECO:0000256" key="1">
    <source>
        <dbReference type="SAM" id="MobiDB-lite"/>
    </source>
</evidence>
<dbReference type="RefSeq" id="WP_012320402.1">
    <property type="nucleotide sequence ID" value="NZ_BJXP01000091.1"/>
</dbReference>
<gene>
    <name evidence="2" type="ORF">ABIC20_004133</name>
</gene>
<protein>
    <submittedName>
        <fullName evidence="2">Uncharacterized protein</fullName>
    </submittedName>
</protein>